<name>A0A5J4YRF1_PORPP</name>
<evidence type="ECO:0000313" key="1">
    <source>
        <dbReference type="EMBL" id="KAA8493858.1"/>
    </source>
</evidence>
<keyword evidence="2" id="KW-1185">Reference proteome</keyword>
<dbReference type="AlphaFoldDB" id="A0A5J4YRF1"/>
<comment type="caution">
    <text evidence="1">The sequence shown here is derived from an EMBL/GenBank/DDBJ whole genome shotgun (WGS) entry which is preliminary data.</text>
</comment>
<protein>
    <submittedName>
        <fullName evidence="1">Uncharacterized protein</fullName>
    </submittedName>
</protein>
<dbReference type="Proteomes" id="UP000324585">
    <property type="component" value="Unassembled WGS sequence"/>
</dbReference>
<proteinExistence type="predicted"/>
<reference evidence="2" key="1">
    <citation type="journal article" date="2019" name="Nat. Commun.">
        <title>Expansion of phycobilisome linker gene families in mesophilic red algae.</title>
        <authorList>
            <person name="Lee J."/>
            <person name="Kim D."/>
            <person name="Bhattacharya D."/>
            <person name="Yoon H.S."/>
        </authorList>
    </citation>
    <scope>NUCLEOTIDE SEQUENCE [LARGE SCALE GENOMIC DNA]</scope>
    <source>
        <strain evidence="2">CCMP 1328</strain>
    </source>
</reference>
<gene>
    <name evidence="1" type="ORF">FVE85_4995</name>
</gene>
<dbReference type="EMBL" id="VRMN01000006">
    <property type="protein sequence ID" value="KAA8493858.1"/>
    <property type="molecule type" value="Genomic_DNA"/>
</dbReference>
<evidence type="ECO:0000313" key="2">
    <source>
        <dbReference type="Proteomes" id="UP000324585"/>
    </source>
</evidence>
<organism evidence="1 2">
    <name type="scientific">Porphyridium purpureum</name>
    <name type="common">Red alga</name>
    <name type="synonym">Porphyridium cruentum</name>
    <dbReference type="NCBI Taxonomy" id="35688"/>
    <lineage>
        <taxon>Eukaryota</taxon>
        <taxon>Rhodophyta</taxon>
        <taxon>Bangiophyceae</taxon>
        <taxon>Porphyridiales</taxon>
        <taxon>Porphyridiaceae</taxon>
        <taxon>Porphyridium</taxon>
    </lineage>
</organism>
<sequence>MRRSHAVADALGLDLCRGLYFPDHSMKSMHYVVVTHVRIKSGKDMAMAMNKQIRFLRAHRVDVTTGKSDPGSGWIAMVGDLEEKGILVSFTAAAEAVPAAKRGDSDCEGDNARDYERAAIIIALRTHSSVD</sequence>
<accession>A0A5J4YRF1</accession>